<reference evidence="5" key="1">
    <citation type="submission" date="2015-07" db="EMBL/GenBank/DDBJ databases">
        <title>Nocardia seriolae U-1 whole genome shotgun sequence.</title>
        <authorList>
            <person name="Imajoh M."/>
            <person name="Fukumoto Y."/>
            <person name="Sukeda M."/>
            <person name="Yamane J."/>
            <person name="Yamasaki K."/>
            <person name="Shimizu M."/>
            <person name="Ohnishi K."/>
            <person name="Oshima S."/>
        </authorList>
    </citation>
    <scope>NUCLEOTIDE SEQUENCE [LARGE SCALE GENOMIC DNA]</scope>
    <source>
        <strain evidence="5">U-1</strain>
    </source>
</reference>
<reference evidence="4 5" key="2">
    <citation type="journal article" date="2016" name="Genome Announc.">
        <title>Draft Genome Sequence of Erythromycin- and Oxytetracycline-Sensitive Nocardia seriolae Strain U-1 (NBRC 110359).</title>
        <authorList>
            <person name="Imajoh M."/>
            <person name="Sukeda M."/>
            <person name="Shimizu M."/>
            <person name="Yamane J."/>
            <person name="Ohnishi K."/>
            <person name="Oshima S."/>
        </authorList>
    </citation>
    <scope>NUCLEOTIDE SEQUENCE [LARGE SCALE GENOMIC DNA]</scope>
    <source>
        <strain evidence="4 5">U-1</strain>
    </source>
</reference>
<organism evidence="4 5">
    <name type="scientific">Nocardia seriolae</name>
    <dbReference type="NCBI Taxonomy" id="37332"/>
    <lineage>
        <taxon>Bacteria</taxon>
        <taxon>Bacillati</taxon>
        <taxon>Actinomycetota</taxon>
        <taxon>Actinomycetes</taxon>
        <taxon>Mycobacteriales</taxon>
        <taxon>Nocardiaceae</taxon>
        <taxon>Nocardia</taxon>
    </lineage>
</organism>
<evidence type="ECO:0000313" key="4">
    <source>
        <dbReference type="EMBL" id="GAP32387.1"/>
    </source>
</evidence>
<proteinExistence type="predicted"/>
<evidence type="ECO:0000313" key="5">
    <source>
        <dbReference type="Proteomes" id="UP000037179"/>
    </source>
</evidence>
<keyword evidence="2" id="KW-0472">Membrane</keyword>
<dbReference type="KEGG" id="nsr:NS506_04473"/>
<feature type="compositionally biased region" description="Polar residues" evidence="1">
    <location>
        <begin position="34"/>
        <end position="43"/>
    </location>
</feature>
<evidence type="ECO:0000313" key="3">
    <source>
        <dbReference type="EMBL" id="APA98521.1"/>
    </source>
</evidence>
<dbReference type="AlphaFoldDB" id="A0ABC9Z3Q1"/>
<dbReference type="Proteomes" id="UP000037179">
    <property type="component" value="Unassembled WGS sequence"/>
</dbReference>
<reference evidence="3 6" key="3">
    <citation type="submission" date="2016-10" db="EMBL/GenBank/DDBJ databases">
        <title>Genome sequence of Nocardia seriolae strain EM150506, isolated from Anguila japonica.</title>
        <authorList>
            <person name="Han H.-J."/>
        </authorList>
    </citation>
    <scope>NUCLEOTIDE SEQUENCE [LARGE SCALE GENOMIC DNA]</scope>
    <source>
        <strain evidence="3 6">EM150506</strain>
    </source>
</reference>
<dbReference type="Proteomes" id="UP000180166">
    <property type="component" value="Chromosome"/>
</dbReference>
<evidence type="ECO:0000313" key="6">
    <source>
        <dbReference type="Proteomes" id="UP000180166"/>
    </source>
</evidence>
<feature type="compositionally biased region" description="Basic and acidic residues" evidence="1">
    <location>
        <begin position="44"/>
        <end position="68"/>
    </location>
</feature>
<evidence type="ECO:0000256" key="1">
    <source>
        <dbReference type="SAM" id="MobiDB-lite"/>
    </source>
</evidence>
<keyword evidence="2" id="KW-0812">Transmembrane</keyword>
<gene>
    <name evidence="3" type="ORF">NS506_04473</name>
    <name evidence="4" type="ORF">NSK11_contig00155-0019</name>
</gene>
<feature type="transmembrane region" description="Helical" evidence="2">
    <location>
        <begin position="12"/>
        <end position="31"/>
    </location>
</feature>
<keyword evidence="5" id="KW-1185">Reference proteome</keyword>
<dbReference type="EMBL" id="BBYQ01000155">
    <property type="protein sequence ID" value="GAP32387.1"/>
    <property type="molecule type" value="Genomic_DNA"/>
</dbReference>
<evidence type="ECO:0000256" key="2">
    <source>
        <dbReference type="SAM" id="Phobius"/>
    </source>
</evidence>
<accession>A0ABC9Z3Q1</accession>
<sequence length="115" mass="12071">MEGWVAETKKSLVAGIAAAAFILVGIGVYVASNQFSANPSNTDSHSEPSKNPEDKPDHDWEADPRVPDGKPTTLREFAEDAQAGQAPGEVPTKGEIGVITHGDLGILPPKDTGPR</sequence>
<name>A0ABC9Z3Q1_9NOCA</name>
<protein>
    <submittedName>
        <fullName evidence="4">Patatin</fullName>
    </submittedName>
</protein>
<feature type="region of interest" description="Disordered" evidence="1">
    <location>
        <begin position="34"/>
        <end position="115"/>
    </location>
</feature>
<keyword evidence="2" id="KW-1133">Transmembrane helix</keyword>
<dbReference type="EMBL" id="CP017839">
    <property type="protein sequence ID" value="APA98521.1"/>
    <property type="molecule type" value="Genomic_DNA"/>
</dbReference>